<sequence length="87" mass="9517">MATRAQRERWREEGARLAQAAERAREEARRGQAAGLAGIAPIVPVSRYIWVGLLDELGWAAGRGELPGGVRRLALEMAEEILAEPPD</sequence>
<comment type="caution">
    <text evidence="1">The sequence shown here is derived from an EMBL/GenBank/DDBJ whole genome shotgun (WGS) entry which is preliminary data.</text>
</comment>
<dbReference type="Proteomes" id="UP000580474">
    <property type="component" value="Unassembled WGS sequence"/>
</dbReference>
<gene>
    <name evidence="1" type="ORF">BJ969_003535</name>
</gene>
<accession>A0A840NQD2</accession>
<dbReference type="AlphaFoldDB" id="A0A840NQD2"/>
<reference evidence="1 2" key="1">
    <citation type="submission" date="2020-08" db="EMBL/GenBank/DDBJ databases">
        <title>Sequencing the genomes of 1000 actinobacteria strains.</title>
        <authorList>
            <person name="Klenk H.-P."/>
        </authorList>
    </citation>
    <scope>NUCLEOTIDE SEQUENCE [LARGE SCALE GENOMIC DNA]</scope>
    <source>
        <strain evidence="1 2">DSM 45582</strain>
    </source>
</reference>
<evidence type="ECO:0000313" key="1">
    <source>
        <dbReference type="EMBL" id="MBB5070447.1"/>
    </source>
</evidence>
<protein>
    <submittedName>
        <fullName evidence="1">Uncharacterized protein</fullName>
    </submittedName>
</protein>
<evidence type="ECO:0000313" key="2">
    <source>
        <dbReference type="Proteomes" id="UP000580474"/>
    </source>
</evidence>
<keyword evidence="2" id="KW-1185">Reference proteome</keyword>
<name>A0A840NQD2_9PSEU</name>
<dbReference type="EMBL" id="JACHIV010000001">
    <property type="protein sequence ID" value="MBB5070447.1"/>
    <property type="molecule type" value="Genomic_DNA"/>
</dbReference>
<proteinExistence type="predicted"/>
<dbReference type="RefSeq" id="WP_184479986.1">
    <property type="nucleotide sequence ID" value="NZ_JACHIV010000001.1"/>
</dbReference>
<organism evidence="1 2">
    <name type="scientific">Saccharopolyspora gloriosae</name>
    <dbReference type="NCBI Taxonomy" id="455344"/>
    <lineage>
        <taxon>Bacteria</taxon>
        <taxon>Bacillati</taxon>
        <taxon>Actinomycetota</taxon>
        <taxon>Actinomycetes</taxon>
        <taxon>Pseudonocardiales</taxon>
        <taxon>Pseudonocardiaceae</taxon>
        <taxon>Saccharopolyspora</taxon>
    </lineage>
</organism>